<keyword evidence="1" id="KW-0479">Metal-binding</keyword>
<dbReference type="GO" id="GO:0051536">
    <property type="term" value="F:iron-sulfur cluster binding"/>
    <property type="evidence" value="ECO:0007669"/>
    <property type="project" value="UniProtKB-KW"/>
</dbReference>
<dbReference type="InterPro" id="IPR002869">
    <property type="entry name" value="Pyrv_flavodox_OxRed_cen"/>
</dbReference>
<proteinExistence type="predicted"/>
<keyword evidence="2" id="KW-0560">Oxidoreductase</keyword>
<dbReference type="GO" id="GO:0016625">
    <property type="term" value="F:oxidoreductase activity, acting on the aldehyde or oxo group of donors, iron-sulfur protein as acceptor"/>
    <property type="evidence" value="ECO:0007669"/>
    <property type="project" value="InterPro"/>
</dbReference>
<evidence type="ECO:0000313" key="7">
    <source>
        <dbReference type="Proteomes" id="UP000034020"/>
    </source>
</evidence>
<dbReference type="Proteomes" id="UP000034020">
    <property type="component" value="Unassembled WGS sequence"/>
</dbReference>
<evidence type="ECO:0000259" key="5">
    <source>
        <dbReference type="PROSITE" id="PS51379"/>
    </source>
</evidence>
<evidence type="ECO:0000313" key="6">
    <source>
        <dbReference type="EMBL" id="KKU16309.1"/>
    </source>
</evidence>
<dbReference type="NCBIfam" id="TIGR02175">
    <property type="entry name" value="PorC_KorC"/>
    <property type="match status" value="1"/>
</dbReference>
<dbReference type="InterPro" id="IPR019752">
    <property type="entry name" value="Pyrv/ketoisovalerate_OxRed_cat"/>
</dbReference>
<reference evidence="6 7" key="1">
    <citation type="journal article" date="2015" name="Nature">
        <title>rRNA introns, odd ribosomes, and small enigmatic genomes across a large radiation of phyla.</title>
        <authorList>
            <person name="Brown C.T."/>
            <person name="Hug L.A."/>
            <person name="Thomas B.C."/>
            <person name="Sharon I."/>
            <person name="Castelle C.J."/>
            <person name="Singh A."/>
            <person name="Wilkins M.J."/>
            <person name="Williams K.H."/>
            <person name="Banfield J.F."/>
        </authorList>
    </citation>
    <scope>NUCLEOTIDE SEQUENCE [LARGE SCALE GENOMIC DNA]</scope>
</reference>
<dbReference type="InterPro" id="IPR017900">
    <property type="entry name" value="4Fe4S_Fe_S_CS"/>
</dbReference>
<dbReference type="EMBL" id="LCLL01000013">
    <property type="protein sequence ID" value="KKU16309.1"/>
    <property type="molecule type" value="Genomic_DNA"/>
</dbReference>
<gene>
    <name evidence="6" type="ORF">UX24_C0013G0003</name>
</gene>
<evidence type="ECO:0000256" key="4">
    <source>
        <dbReference type="ARBA" id="ARBA00023014"/>
    </source>
</evidence>
<dbReference type="Gene3D" id="3.30.70.20">
    <property type="match status" value="1"/>
</dbReference>
<feature type="domain" description="4Fe-4S ferredoxin-type" evidence="5">
    <location>
        <begin position="241"/>
        <end position="269"/>
    </location>
</feature>
<dbReference type="InterPro" id="IPR017896">
    <property type="entry name" value="4Fe4S_Fe-S-bd"/>
</dbReference>
<dbReference type="PANTHER" id="PTHR43366">
    <property type="entry name" value="PYRUVATE SYNTHASE SUBUNIT PORC"/>
    <property type="match status" value="1"/>
</dbReference>
<feature type="domain" description="4Fe-4S ferredoxin-type" evidence="5">
    <location>
        <begin position="210"/>
        <end position="240"/>
    </location>
</feature>
<dbReference type="SUPFAM" id="SSF54862">
    <property type="entry name" value="4Fe-4S ferredoxins"/>
    <property type="match status" value="1"/>
</dbReference>
<keyword evidence="6" id="KW-0670">Pyruvate</keyword>
<dbReference type="InterPro" id="IPR011894">
    <property type="entry name" value="PorC_KorC"/>
</dbReference>
<dbReference type="PROSITE" id="PS00198">
    <property type="entry name" value="4FE4S_FER_1"/>
    <property type="match status" value="1"/>
</dbReference>
<dbReference type="InterPro" id="IPR051626">
    <property type="entry name" value="Oxidoreductase_gamma_subunit"/>
</dbReference>
<evidence type="ECO:0000256" key="1">
    <source>
        <dbReference type="ARBA" id="ARBA00022723"/>
    </source>
</evidence>
<dbReference type="PROSITE" id="PS51379">
    <property type="entry name" value="4FE4S_FER_2"/>
    <property type="match status" value="2"/>
</dbReference>
<dbReference type="SUPFAM" id="SSF53323">
    <property type="entry name" value="Pyruvate-ferredoxin oxidoreductase, PFOR, domain III"/>
    <property type="match status" value="1"/>
</dbReference>
<keyword evidence="4" id="KW-0411">Iron-sulfur</keyword>
<accession>A0A0G1N6Y3</accession>
<dbReference type="Pfam" id="PF12838">
    <property type="entry name" value="Fer4_7"/>
    <property type="match status" value="1"/>
</dbReference>
<sequence length="269" mass="29470">MEKFSICLHGLGGQGLKSMIGDILAPLILEAGLEVQAFPFFGGERRGAPVSGYLRCGEKKITTHSFISNPNMVVIFDHERISVTKALEGLKPGAVALINTVFPNQFLGLTRDWQIYTLNARAISLAHGIGSPEDPYMIINSAMAGAVLKLLEPIFKSQLSDKTIEAVLNNVLPQKILENYAALLEGRKTVVKLMAGASAMWQWLLKGRTFPYLTQPDEHCTKCNLCYLFCPKRAIETTAGGAYIIDEEKCNYCGICVTLCPLRAIAMVT</sequence>
<comment type="caution">
    <text evidence="6">The sequence shown here is derived from an EMBL/GenBank/DDBJ whole genome shotgun (WGS) entry which is preliminary data.</text>
</comment>
<protein>
    <submittedName>
        <fullName evidence="6">Putative pyruvate ferredoxin oxidoreductase, gamma subunit</fullName>
    </submittedName>
</protein>
<dbReference type="Gene3D" id="3.40.920.10">
    <property type="entry name" value="Pyruvate-ferredoxin oxidoreductase, PFOR, domain III"/>
    <property type="match status" value="1"/>
</dbReference>
<organism evidence="6 7">
    <name type="scientific">Candidatus Giovannonibacteria bacterium GW2011_GWB1_45_9b</name>
    <dbReference type="NCBI Taxonomy" id="1618653"/>
    <lineage>
        <taxon>Bacteria</taxon>
        <taxon>Candidatus Giovannoniibacteriota</taxon>
    </lineage>
</organism>
<dbReference type="GO" id="GO:0046872">
    <property type="term" value="F:metal ion binding"/>
    <property type="evidence" value="ECO:0007669"/>
    <property type="project" value="UniProtKB-KW"/>
</dbReference>
<evidence type="ECO:0000256" key="2">
    <source>
        <dbReference type="ARBA" id="ARBA00023002"/>
    </source>
</evidence>
<dbReference type="PANTHER" id="PTHR43366:SF1">
    <property type="entry name" value="PYRUVATE SYNTHASE SUBUNIT PORC"/>
    <property type="match status" value="1"/>
</dbReference>
<keyword evidence="3" id="KW-0408">Iron</keyword>
<dbReference type="AlphaFoldDB" id="A0A0G1N6Y3"/>
<dbReference type="Pfam" id="PF01558">
    <property type="entry name" value="POR"/>
    <property type="match status" value="1"/>
</dbReference>
<evidence type="ECO:0000256" key="3">
    <source>
        <dbReference type="ARBA" id="ARBA00023004"/>
    </source>
</evidence>
<name>A0A0G1N6Y3_9BACT</name>